<name>A0A0A9C3H6_ARUDO</name>
<dbReference type="EMBL" id="GBRH01229945">
    <property type="protein sequence ID" value="JAD67950.1"/>
    <property type="molecule type" value="Transcribed_RNA"/>
</dbReference>
<sequence>MRRATPSSPSSTRPPASPSSTPLARATR</sequence>
<organism evidence="2">
    <name type="scientific">Arundo donax</name>
    <name type="common">Giant reed</name>
    <name type="synonym">Donax arundinaceus</name>
    <dbReference type="NCBI Taxonomy" id="35708"/>
    <lineage>
        <taxon>Eukaryota</taxon>
        <taxon>Viridiplantae</taxon>
        <taxon>Streptophyta</taxon>
        <taxon>Embryophyta</taxon>
        <taxon>Tracheophyta</taxon>
        <taxon>Spermatophyta</taxon>
        <taxon>Magnoliopsida</taxon>
        <taxon>Liliopsida</taxon>
        <taxon>Poales</taxon>
        <taxon>Poaceae</taxon>
        <taxon>PACMAD clade</taxon>
        <taxon>Arundinoideae</taxon>
        <taxon>Arundineae</taxon>
        <taxon>Arundo</taxon>
    </lineage>
</organism>
<feature type="region of interest" description="Disordered" evidence="1">
    <location>
        <begin position="1"/>
        <end position="28"/>
    </location>
</feature>
<dbReference type="AlphaFoldDB" id="A0A0A9C3H6"/>
<protein>
    <submittedName>
        <fullName evidence="2">Uncharacterized protein</fullName>
    </submittedName>
</protein>
<evidence type="ECO:0000313" key="2">
    <source>
        <dbReference type="EMBL" id="JAD67950.1"/>
    </source>
</evidence>
<accession>A0A0A9C3H6</accession>
<evidence type="ECO:0000256" key="1">
    <source>
        <dbReference type="SAM" id="MobiDB-lite"/>
    </source>
</evidence>
<proteinExistence type="predicted"/>
<reference evidence="2" key="1">
    <citation type="submission" date="2014-09" db="EMBL/GenBank/DDBJ databases">
        <authorList>
            <person name="Magalhaes I.L.F."/>
            <person name="Oliveira U."/>
            <person name="Santos F.R."/>
            <person name="Vidigal T.H.D.A."/>
            <person name="Brescovit A.D."/>
            <person name="Santos A.J."/>
        </authorList>
    </citation>
    <scope>NUCLEOTIDE SEQUENCE</scope>
    <source>
        <tissue evidence="2">Shoot tissue taken approximately 20 cm above the soil surface</tissue>
    </source>
</reference>
<reference evidence="2" key="2">
    <citation type="journal article" date="2015" name="Data Brief">
        <title>Shoot transcriptome of the giant reed, Arundo donax.</title>
        <authorList>
            <person name="Barrero R.A."/>
            <person name="Guerrero F.D."/>
            <person name="Moolhuijzen P."/>
            <person name="Goolsby J.A."/>
            <person name="Tidwell J."/>
            <person name="Bellgard S.E."/>
            <person name="Bellgard M.I."/>
        </authorList>
    </citation>
    <scope>NUCLEOTIDE SEQUENCE</scope>
    <source>
        <tissue evidence="2">Shoot tissue taken approximately 20 cm above the soil surface</tissue>
    </source>
</reference>